<name>A0A1N7J5T7_9CORY</name>
<comment type="similarity">
    <text evidence="4">Belongs to the acetyltransferase family. MshD subfamily.</text>
</comment>
<feature type="binding site" evidence="4">
    <location>
        <position position="34"/>
    </location>
    <ligand>
        <name>1D-myo-inositol 2-(L-cysteinylamino)-2-deoxy-alpha-D-glucopyranoside</name>
        <dbReference type="ChEBI" id="CHEBI:58887"/>
    </ligand>
</feature>
<dbReference type="EC" id="2.3.1.189" evidence="4"/>
<gene>
    <name evidence="4" type="primary">mshD</name>
    <name evidence="6" type="ORF">SAMN05444817_10424</name>
</gene>
<proteinExistence type="inferred from homology"/>
<dbReference type="InterPro" id="IPR000182">
    <property type="entry name" value="GNAT_dom"/>
</dbReference>
<dbReference type="Gene3D" id="3.40.630.30">
    <property type="match status" value="1"/>
</dbReference>
<feature type="binding site" evidence="4">
    <location>
        <begin position="250"/>
        <end position="256"/>
    </location>
    <ligand>
        <name>acetyl-CoA</name>
        <dbReference type="ChEBI" id="CHEBI:57288"/>
        <label>2</label>
    </ligand>
</feature>
<feature type="binding site" evidence="4">
    <location>
        <begin position="243"/>
        <end position="245"/>
    </location>
    <ligand>
        <name>acetyl-CoA</name>
        <dbReference type="ChEBI" id="CHEBI:57288"/>
        <label>2</label>
    </ligand>
</feature>
<reference evidence="7" key="1">
    <citation type="submission" date="2017-01" db="EMBL/GenBank/DDBJ databases">
        <authorList>
            <person name="Varghese N."/>
            <person name="Submissions S."/>
        </authorList>
    </citation>
    <scope>NUCLEOTIDE SEQUENCE [LARGE SCALE GENOMIC DNA]</scope>
    <source>
        <strain evidence="7">DSM 44531</strain>
    </source>
</reference>
<evidence type="ECO:0000256" key="4">
    <source>
        <dbReference type="HAMAP-Rule" id="MF_01698"/>
    </source>
</evidence>
<dbReference type="SUPFAM" id="SSF55729">
    <property type="entry name" value="Acyl-CoA N-acyltransferases (Nat)"/>
    <property type="match status" value="2"/>
</dbReference>
<feature type="domain" description="N-acetyltransferase" evidence="5">
    <location>
        <begin position="4"/>
        <end position="173"/>
    </location>
</feature>
<dbReference type="Pfam" id="PF00583">
    <property type="entry name" value="Acetyltransf_1"/>
    <property type="match status" value="2"/>
</dbReference>
<dbReference type="NCBIfam" id="TIGR03448">
    <property type="entry name" value="mycothiol_MshD"/>
    <property type="match status" value="1"/>
</dbReference>
<dbReference type="PANTHER" id="PTHR43617:SF31">
    <property type="entry name" value="MYCOTHIOL ACETYLTRANSFERASE"/>
    <property type="match status" value="1"/>
</dbReference>
<feature type="binding site" evidence="4">
    <location>
        <begin position="282"/>
        <end position="287"/>
    </location>
    <ligand>
        <name>acetyl-CoA</name>
        <dbReference type="ChEBI" id="CHEBI:57288"/>
        <label>2</label>
    </ligand>
</feature>
<keyword evidence="7" id="KW-1185">Reference proteome</keyword>
<dbReference type="PIRSF" id="PIRSF021524">
    <property type="entry name" value="MSH_acetyltransferase"/>
    <property type="match status" value="1"/>
</dbReference>
<dbReference type="EMBL" id="FTOF01000004">
    <property type="protein sequence ID" value="SIS44700.1"/>
    <property type="molecule type" value="Genomic_DNA"/>
</dbReference>
<evidence type="ECO:0000256" key="1">
    <source>
        <dbReference type="ARBA" id="ARBA00022679"/>
    </source>
</evidence>
<evidence type="ECO:0000313" key="6">
    <source>
        <dbReference type="EMBL" id="SIS44700.1"/>
    </source>
</evidence>
<evidence type="ECO:0000256" key="2">
    <source>
        <dbReference type="ARBA" id="ARBA00022737"/>
    </source>
</evidence>
<feature type="binding site" evidence="4">
    <location>
        <begin position="71"/>
        <end position="73"/>
    </location>
    <ligand>
        <name>acetyl-CoA</name>
        <dbReference type="ChEBI" id="CHEBI:57288"/>
        <label>1</label>
    </ligand>
</feature>
<accession>A0A1N7J5T7</accession>
<dbReference type="PROSITE" id="PS51186">
    <property type="entry name" value="GNAT"/>
    <property type="match status" value="2"/>
</dbReference>
<keyword evidence="2 4" id="KW-0677">Repeat</keyword>
<evidence type="ECO:0000259" key="5">
    <source>
        <dbReference type="PROSITE" id="PS51186"/>
    </source>
</evidence>
<comment type="subunit">
    <text evidence="4">Monomer.</text>
</comment>
<dbReference type="InterPro" id="IPR050276">
    <property type="entry name" value="MshD_Acetyltransferase"/>
</dbReference>
<dbReference type="HAMAP" id="MF_01698">
    <property type="entry name" value="MshD"/>
    <property type="match status" value="1"/>
</dbReference>
<feature type="domain" description="N-acetyltransferase" evidence="5">
    <location>
        <begin position="165"/>
        <end position="317"/>
    </location>
</feature>
<dbReference type="Proteomes" id="UP000186292">
    <property type="component" value="Unassembled WGS sequence"/>
</dbReference>
<comment type="function">
    <text evidence="4">Catalyzes the transfer of acetyl from acetyl-CoA to desacetylmycothiol (Cys-GlcN-Ins) to form mycothiol.</text>
</comment>
<dbReference type="AlphaFoldDB" id="A0A1N7J5T7"/>
<keyword evidence="1 4" id="KW-0808">Transferase</keyword>
<dbReference type="GO" id="GO:0010125">
    <property type="term" value="P:mycothiol biosynthetic process"/>
    <property type="evidence" value="ECO:0007669"/>
    <property type="project" value="UniProtKB-UniRule"/>
</dbReference>
<feature type="binding site" evidence="4">
    <location>
        <position position="231"/>
    </location>
    <ligand>
        <name>1D-myo-inositol 2-(L-cysteinylamino)-2-deoxy-alpha-D-glucopyranoside</name>
        <dbReference type="ChEBI" id="CHEBI:58887"/>
    </ligand>
</feature>
<dbReference type="InterPro" id="IPR017813">
    <property type="entry name" value="Mycothiol_AcTrfase"/>
</dbReference>
<organism evidence="6 7">
    <name type="scientific">Corynebacterium appendicis CIP 107643</name>
    <dbReference type="NCBI Taxonomy" id="1161099"/>
    <lineage>
        <taxon>Bacteria</taxon>
        <taxon>Bacillati</taxon>
        <taxon>Actinomycetota</taxon>
        <taxon>Actinomycetes</taxon>
        <taxon>Mycobacteriales</taxon>
        <taxon>Corynebacteriaceae</taxon>
        <taxon>Corynebacterium</taxon>
    </lineage>
</organism>
<sequence>MQRVDLGAESELVDAARALLDRAQDTDGVEAFSEGFEKELGRASDHVYWASLIEGTLTSLAACAPDGSAELVVDPDHRRNGHGTALAEAVLEARPNAGLWAHGNLPAAQGLAARLALHPTRELLVMAVDGAALQRIGGFGATGDTMPAGFEDLSYSESASRWGREAVEQAWLDVNNDAFSWHPEQGGWCLDSLHDGMDAPWFDPDGVRLLWDADGAGADSPPPLAGFHWTKRHSEEVGEVYVVGLSSDYRGRGLGDPLMRAGLEHLVAGGSCRVILYVEADNVPAVRRYEAMGFEVAERHVVYSAGPADRANAVQVA</sequence>
<dbReference type="InterPro" id="IPR016181">
    <property type="entry name" value="Acyl_CoA_acyltransferase"/>
</dbReference>
<feature type="binding site" evidence="4">
    <location>
        <begin position="79"/>
        <end position="84"/>
    </location>
    <ligand>
        <name>acetyl-CoA</name>
        <dbReference type="ChEBI" id="CHEBI:57288"/>
        <label>1</label>
    </ligand>
</feature>
<dbReference type="STRING" id="1161099.SAMN05444817_10424"/>
<comment type="catalytic activity">
    <reaction evidence="4">
        <text>1D-myo-inositol 2-(L-cysteinylamino)-2-deoxy-alpha-D-glucopyranoside + acetyl-CoA = mycothiol + CoA + H(+)</text>
        <dbReference type="Rhea" id="RHEA:26172"/>
        <dbReference type="ChEBI" id="CHEBI:15378"/>
        <dbReference type="ChEBI" id="CHEBI:16768"/>
        <dbReference type="ChEBI" id="CHEBI:57287"/>
        <dbReference type="ChEBI" id="CHEBI:57288"/>
        <dbReference type="ChEBI" id="CHEBI:58887"/>
        <dbReference type="EC" id="2.3.1.189"/>
    </reaction>
</comment>
<keyword evidence="3 4" id="KW-0012">Acyltransferase</keyword>
<dbReference type="GO" id="GO:0035447">
    <property type="term" value="F:mycothiol synthase activity"/>
    <property type="evidence" value="ECO:0007669"/>
    <property type="project" value="UniProtKB-UniRule"/>
</dbReference>
<feature type="binding site" evidence="4">
    <location>
        <position position="239"/>
    </location>
    <ligand>
        <name>1D-myo-inositol 2-(L-cysteinylamino)-2-deoxy-alpha-D-glucopyranoside</name>
        <dbReference type="ChEBI" id="CHEBI:58887"/>
    </ligand>
</feature>
<evidence type="ECO:0000256" key="3">
    <source>
        <dbReference type="ARBA" id="ARBA00023315"/>
    </source>
</evidence>
<evidence type="ECO:0000313" key="7">
    <source>
        <dbReference type="Proteomes" id="UP000186292"/>
    </source>
</evidence>
<feature type="binding site" evidence="4">
    <location>
        <position position="184"/>
    </location>
    <ligand>
        <name>1D-myo-inositol 2-(L-cysteinylamino)-2-deoxy-alpha-D-glucopyranoside</name>
        <dbReference type="ChEBI" id="CHEBI:58887"/>
    </ligand>
</feature>
<dbReference type="GO" id="GO:0008999">
    <property type="term" value="F:protein-N-terminal-alanine acetyltransferase activity"/>
    <property type="evidence" value="ECO:0007669"/>
    <property type="project" value="TreeGrafter"/>
</dbReference>
<feature type="binding site" evidence="4">
    <location>
        <position position="277"/>
    </location>
    <ligand>
        <name>1D-myo-inositol 2-(L-cysteinylamino)-2-deoxy-alpha-D-glucopyranoside</name>
        <dbReference type="ChEBI" id="CHEBI:58887"/>
    </ligand>
</feature>
<dbReference type="PANTHER" id="PTHR43617">
    <property type="entry name" value="L-AMINO ACID N-ACETYLTRANSFERASE"/>
    <property type="match status" value="1"/>
</dbReference>
<protein>
    <recommendedName>
        <fullName evidence="4">Mycothiol acetyltransferase</fullName>
        <shortName evidence="4">MSH acetyltransferase</shortName>
        <ecNumber evidence="4">2.3.1.189</ecNumber>
    </recommendedName>
    <alternativeName>
        <fullName evidence="4">Mycothiol synthase</fullName>
    </alternativeName>
</protein>
<dbReference type="CDD" id="cd04301">
    <property type="entry name" value="NAT_SF"/>
    <property type="match status" value="1"/>
</dbReference>